<dbReference type="EMBL" id="JAGKQM010000017">
    <property type="protein sequence ID" value="KAH0866822.1"/>
    <property type="molecule type" value="Genomic_DNA"/>
</dbReference>
<evidence type="ECO:0000313" key="1">
    <source>
        <dbReference type="EMBL" id="KAH0866822.1"/>
    </source>
</evidence>
<sequence length="112" mass="12435">MGMGFVRTEGEVAILHGQKKSKKKALMGLTSAVDKNLIQREDEWPALAPDLDDIKYLSTCFHDVEFSYVFRENNIRADSLTKGGRSRGHCFTVVDVLVHSRQAITAGLNGPE</sequence>
<dbReference type="Proteomes" id="UP000824890">
    <property type="component" value="Unassembled WGS sequence"/>
</dbReference>
<proteinExistence type="predicted"/>
<protein>
    <recommendedName>
        <fullName evidence="3">RNase H type-1 domain-containing protein</fullName>
    </recommendedName>
</protein>
<accession>A0ABQ7YF88</accession>
<organism evidence="1 2">
    <name type="scientific">Brassica napus</name>
    <name type="common">Rape</name>
    <dbReference type="NCBI Taxonomy" id="3708"/>
    <lineage>
        <taxon>Eukaryota</taxon>
        <taxon>Viridiplantae</taxon>
        <taxon>Streptophyta</taxon>
        <taxon>Embryophyta</taxon>
        <taxon>Tracheophyta</taxon>
        <taxon>Spermatophyta</taxon>
        <taxon>Magnoliopsida</taxon>
        <taxon>eudicotyledons</taxon>
        <taxon>Gunneridae</taxon>
        <taxon>Pentapetalae</taxon>
        <taxon>rosids</taxon>
        <taxon>malvids</taxon>
        <taxon>Brassicales</taxon>
        <taxon>Brassicaceae</taxon>
        <taxon>Brassiceae</taxon>
        <taxon>Brassica</taxon>
    </lineage>
</organism>
<evidence type="ECO:0000313" key="2">
    <source>
        <dbReference type="Proteomes" id="UP000824890"/>
    </source>
</evidence>
<reference evidence="1 2" key="1">
    <citation type="submission" date="2021-05" db="EMBL/GenBank/DDBJ databases">
        <title>Genome Assembly of Synthetic Allotetraploid Brassica napus Reveals Homoeologous Exchanges between Subgenomes.</title>
        <authorList>
            <person name="Davis J.T."/>
        </authorList>
    </citation>
    <scope>NUCLEOTIDE SEQUENCE [LARGE SCALE GENOMIC DNA]</scope>
    <source>
        <strain evidence="2">cv. Da-Ae</strain>
        <tissue evidence="1">Seedling</tissue>
    </source>
</reference>
<keyword evidence="2" id="KW-1185">Reference proteome</keyword>
<name>A0ABQ7YF88_BRANA</name>
<comment type="caution">
    <text evidence="1">The sequence shown here is derived from an EMBL/GenBank/DDBJ whole genome shotgun (WGS) entry which is preliminary data.</text>
</comment>
<evidence type="ECO:0008006" key="3">
    <source>
        <dbReference type="Google" id="ProtNLM"/>
    </source>
</evidence>
<gene>
    <name evidence="1" type="ORF">HID58_073844</name>
</gene>